<dbReference type="EMBL" id="NFEH01000133">
    <property type="protein sequence ID" value="OTZ65601.1"/>
    <property type="molecule type" value="Genomic_DNA"/>
</dbReference>
<evidence type="ECO:0000313" key="3">
    <source>
        <dbReference type="Proteomes" id="UP000195087"/>
    </source>
</evidence>
<dbReference type="RefSeq" id="WP_000483953.1">
    <property type="nucleotide sequence ID" value="NZ_NFEH01000133.1"/>
</dbReference>
<dbReference type="SUPFAM" id="SSF52058">
    <property type="entry name" value="L domain-like"/>
    <property type="match status" value="1"/>
</dbReference>
<dbReference type="Proteomes" id="UP000195087">
    <property type="component" value="Unassembled WGS sequence"/>
</dbReference>
<protein>
    <submittedName>
        <fullName evidence="2">Internalin</fullName>
    </submittedName>
</protein>
<sequence>MFPIGEQPRIIKDLENVTANLEELAIEGKTKNIERLASLQVKKLWVFAVNQKQFEHILSYARPDILYVYEMRVEDLSGLQKLSDLQQLYMCWNTKAKTLWDIAYNKKLKSLLIDDFSKLEDLSALSKCPQLNTFYMGGGINTAMKVQTLQPLAALQNLKKLTLMNLKVKDDSLEPLIQLKNLRELSLSNQFKVEEYAKLSVALPYTKCEFFRPYVYMNDAIEGKNIMVIGRRRPILNSKTDMVKMQKYEEQFKKLQEEYKALVDISTS</sequence>
<dbReference type="InterPro" id="IPR032675">
    <property type="entry name" value="LRR_dom_sf"/>
</dbReference>
<accession>A0A9X6JIN0</accession>
<dbReference type="AlphaFoldDB" id="A0A9X6JIN0"/>
<proteinExistence type="predicted"/>
<evidence type="ECO:0000256" key="1">
    <source>
        <dbReference type="SAM" id="Coils"/>
    </source>
</evidence>
<dbReference type="Gene3D" id="3.80.10.10">
    <property type="entry name" value="Ribonuclease Inhibitor"/>
    <property type="match status" value="1"/>
</dbReference>
<reference evidence="2 3" key="1">
    <citation type="submission" date="2016-10" db="EMBL/GenBank/DDBJ databases">
        <title>Comparative genomics of Bacillus thuringiensis reveals a path to pathogens against multiple invertebrate hosts.</title>
        <authorList>
            <person name="Zheng J."/>
            <person name="Gao Q."/>
            <person name="Liu H."/>
            <person name="Peng D."/>
            <person name="Ruan L."/>
            <person name="Sun M."/>
        </authorList>
    </citation>
    <scope>NUCLEOTIDE SEQUENCE [LARGE SCALE GENOMIC DNA]</scope>
    <source>
        <strain evidence="2">BGSC 4W1</strain>
    </source>
</reference>
<keyword evidence="1" id="KW-0175">Coiled coil</keyword>
<comment type="caution">
    <text evidence="2">The sequence shown here is derived from an EMBL/GenBank/DDBJ whole genome shotgun (WGS) entry which is preliminary data.</text>
</comment>
<evidence type="ECO:0000313" key="2">
    <source>
        <dbReference type="EMBL" id="OTZ65601.1"/>
    </source>
</evidence>
<feature type="coiled-coil region" evidence="1">
    <location>
        <begin position="238"/>
        <end position="265"/>
    </location>
</feature>
<gene>
    <name evidence="2" type="ORF">BK769_33395</name>
</gene>
<name>A0A9X6JIN0_BACUK</name>
<organism evidence="2 3">
    <name type="scientific">Bacillus thuringiensis serovar kumamotoensis</name>
    <dbReference type="NCBI Taxonomy" id="132267"/>
    <lineage>
        <taxon>Bacteria</taxon>
        <taxon>Bacillati</taxon>
        <taxon>Bacillota</taxon>
        <taxon>Bacilli</taxon>
        <taxon>Bacillales</taxon>
        <taxon>Bacillaceae</taxon>
        <taxon>Bacillus</taxon>
        <taxon>Bacillus cereus group</taxon>
    </lineage>
</organism>